<dbReference type="KEGG" id="glj:GKIL_2925"/>
<dbReference type="PROSITE" id="PS00086">
    <property type="entry name" value="CYTOCHROME_P450"/>
    <property type="match status" value="1"/>
</dbReference>
<keyword evidence="4 8" id="KW-0479">Metal-binding</keyword>
<dbReference type="Pfam" id="PF00067">
    <property type="entry name" value="p450"/>
    <property type="match status" value="1"/>
</dbReference>
<dbReference type="SUPFAM" id="SSF48264">
    <property type="entry name" value="Cytochrome P450"/>
    <property type="match status" value="1"/>
</dbReference>
<evidence type="ECO:0000313" key="11">
    <source>
        <dbReference type="Proteomes" id="UP000017396"/>
    </source>
</evidence>
<evidence type="ECO:0000256" key="5">
    <source>
        <dbReference type="ARBA" id="ARBA00023002"/>
    </source>
</evidence>
<dbReference type="GO" id="GO:0016125">
    <property type="term" value="P:sterol metabolic process"/>
    <property type="evidence" value="ECO:0007669"/>
    <property type="project" value="TreeGrafter"/>
</dbReference>
<dbReference type="InterPro" id="IPR001128">
    <property type="entry name" value="Cyt_P450"/>
</dbReference>
<evidence type="ECO:0000256" key="6">
    <source>
        <dbReference type="ARBA" id="ARBA00023004"/>
    </source>
</evidence>
<evidence type="ECO:0000256" key="7">
    <source>
        <dbReference type="ARBA" id="ARBA00023033"/>
    </source>
</evidence>
<evidence type="ECO:0000256" key="8">
    <source>
        <dbReference type="PIRSR" id="PIRSR602403-1"/>
    </source>
</evidence>
<dbReference type="InterPro" id="IPR017972">
    <property type="entry name" value="Cyt_P450_CS"/>
</dbReference>
<dbReference type="Gene3D" id="1.10.630.10">
    <property type="entry name" value="Cytochrome P450"/>
    <property type="match status" value="1"/>
</dbReference>
<dbReference type="InterPro" id="IPR036396">
    <property type="entry name" value="Cyt_P450_sf"/>
</dbReference>
<dbReference type="STRING" id="1183438.GKIL_2925"/>
<proteinExistence type="inferred from homology"/>
<dbReference type="PRINTS" id="PR00385">
    <property type="entry name" value="P450"/>
</dbReference>
<gene>
    <name evidence="10" type="ORF">GKIL_2925</name>
</gene>
<dbReference type="OrthoDB" id="446280at2"/>
<dbReference type="AlphaFoldDB" id="U5QJR5"/>
<name>U5QJR5_GLOK1</name>
<dbReference type="GO" id="GO:0020037">
    <property type="term" value="F:heme binding"/>
    <property type="evidence" value="ECO:0007669"/>
    <property type="project" value="InterPro"/>
</dbReference>
<dbReference type="HOGENOM" id="CLU_001570_15_0_3"/>
<evidence type="ECO:0000256" key="4">
    <source>
        <dbReference type="ARBA" id="ARBA00022723"/>
    </source>
</evidence>
<comment type="cofactor">
    <cofactor evidence="1 8">
        <name>heme</name>
        <dbReference type="ChEBI" id="CHEBI:30413"/>
    </cofactor>
</comment>
<keyword evidence="6 8" id="KW-0408">Iron</keyword>
<organism evidence="10 11">
    <name type="scientific">Gloeobacter kilaueensis (strain ATCC BAA-2537 / CCAP 1431/1 / ULC 316 / JS1)</name>
    <dbReference type="NCBI Taxonomy" id="1183438"/>
    <lineage>
        <taxon>Bacteria</taxon>
        <taxon>Bacillati</taxon>
        <taxon>Cyanobacteriota</taxon>
        <taxon>Cyanophyceae</taxon>
        <taxon>Gloeobacterales</taxon>
        <taxon>Gloeobacteraceae</taxon>
        <taxon>Gloeobacter</taxon>
    </lineage>
</organism>
<keyword evidence="7 9" id="KW-0503">Monooxygenase</keyword>
<comment type="similarity">
    <text evidence="2 9">Belongs to the cytochrome P450 family.</text>
</comment>
<dbReference type="InterPro" id="IPR002403">
    <property type="entry name" value="Cyt_P450_E_grp-IV"/>
</dbReference>
<keyword evidence="5 9" id="KW-0560">Oxidoreductase</keyword>
<keyword evidence="3 8" id="KW-0349">Heme</keyword>
<dbReference type="PANTHER" id="PTHR24286">
    <property type="entry name" value="CYTOCHROME P450 26"/>
    <property type="match status" value="1"/>
</dbReference>
<dbReference type="PANTHER" id="PTHR24286:SF24">
    <property type="entry name" value="LANOSTEROL 14-ALPHA DEMETHYLASE"/>
    <property type="match status" value="1"/>
</dbReference>
<evidence type="ECO:0000313" key="10">
    <source>
        <dbReference type="EMBL" id="AGY59171.1"/>
    </source>
</evidence>
<dbReference type="RefSeq" id="WP_023174402.1">
    <property type="nucleotide sequence ID" value="NC_022600.1"/>
</dbReference>
<dbReference type="GO" id="GO:0016705">
    <property type="term" value="F:oxidoreductase activity, acting on paired donors, with incorporation or reduction of molecular oxygen"/>
    <property type="evidence" value="ECO:0007669"/>
    <property type="project" value="InterPro"/>
</dbReference>
<accession>U5QJR5</accession>
<keyword evidence="11" id="KW-1185">Reference proteome</keyword>
<dbReference type="EMBL" id="CP003587">
    <property type="protein sequence ID" value="AGY59171.1"/>
    <property type="molecule type" value="Genomic_DNA"/>
</dbReference>
<feature type="binding site" description="axial binding residue" evidence="8">
    <location>
        <position position="390"/>
    </location>
    <ligand>
        <name>heme</name>
        <dbReference type="ChEBI" id="CHEBI:30413"/>
    </ligand>
    <ligandPart>
        <name>Fe</name>
        <dbReference type="ChEBI" id="CHEBI:18248"/>
    </ligandPart>
</feature>
<dbReference type="Proteomes" id="UP000017396">
    <property type="component" value="Chromosome"/>
</dbReference>
<sequence>MQVEQMPGDLGLPGLGRLWQVVATEGFGMLSDYRRYGPVFKSSFLGRHCAVLIGPQANRRVLIEAGDQLSSYEGWGPFTEHVFGQPMMLQDGERHRRTRRLMAPAFHGAAIATYSRTMQQIFKQGFTSWTEQRSVPIHQECRKLALVIGIRLLLGVEAEAQVEQIERWYSALLAGTTALLRLEGPLTAYGRARFAREQLQALLGRIVAERQRRGGLEDSADALGLFLAAVDEQGEPLDRAQVVDELVHLVNGAHFTTATALTWALVELAARPGWRERLRGELERVTGSEPLDVAHLRQLVQMGWFLKEIERFYSPAGAILFRGVRQPFEFGGYVIPAGWLVAVSPFVSHRMAELFADPDHFEPERFAPPREEDRQDPLALVGFGAGPHVCIGREFALMELKIALAILLRDYDWTVAPAEQAVTPRLFPARTRDRYRARFVKRTAPN</sequence>
<evidence type="ECO:0000256" key="9">
    <source>
        <dbReference type="RuleBase" id="RU000461"/>
    </source>
</evidence>
<dbReference type="GO" id="GO:0005506">
    <property type="term" value="F:iron ion binding"/>
    <property type="evidence" value="ECO:0007669"/>
    <property type="project" value="InterPro"/>
</dbReference>
<dbReference type="PRINTS" id="PR00465">
    <property type="entry name" value="EP450IV"/>
</dbReference>
<evidence type="ECO:0000256" key="1">
    <source>
        <dbReference type="ARBA" id="ARBA00001971"/>
    </source>
</evidence>
<protein>
    <submittedName>
        <fullName evidence="10">Cytochrome P450</fullName>
    </submittedName>
</protein>
<dbReference type="eggNOG" id="COG2124">
    <property type="taxonomic scope" value="Bacteria"/>
</dbReference>
<evidence type="ECO:0000256" key="3">
    <source>
        <dbReference type="ARBA" id="ARBA00022617"/>
    </source>
</evidence>
<evidence type="ECO:0000256" key="2">
    <source>
        <dbReference type="ARBA" id="ARBA00010617"/>
    </source>
</evidence>
<dbReference type="GO" id="GO:0004497">
    <property type="term" value="F:monooxygenase activity"/>
    <property type="evidence" value="ECO:0007669"/>
    <property type="project" value="UniProtKB-KW"/>
</dbReference>
<reference evidence="10 11" key="1">
    <citation type="journal article" date="2013" name="PLoS ONE">
        <title>Cultivation and Complete Genome Sequencing of Gloeobacter kilaueensis sp. nov., from a Lava Cave in Kilauea Caldera, Hawai'i.</title>
        <authorList>
            <person name="Saw J.H."/>
            <person name="Schatz M."/>
            <person name="Brown M.V."/>
            <person name="Kunkel D.D."/>
            <person name="Foster J.S."/>
            <person name="Shick H."/>
            <person name="Christensen S."/>
            <person name="Hou S."/>
            <person name="Wan X."/>
            <person name="Donachie S.P."/>
        </authorList>
    </citation>
    <scope>NUCLEOTIDE SEQUENCE [LARGE SCALE GENOMIC DNA]</scope>
    <source>
        <strain evidence="11">JS</strain>
    </source>
</reference>